<dbReference type="EMBL" id="AJWZ01010747">
    <property type="protein sequence ID" value="EKC47561.1"/>
    <property type="molecule type" value="Genomic_DNA"/>
</dbReference>
<dbReference type="InterPro" id="IPR039518">
    <property type="entry name" value="WhiA_LAGLIDADG_dom"/>
</dbReference>
<evidence type="ECO:0000256" key="3">
    <source>
        <dbReference type="ARBA" id="ARBA00023306"/>
    </source>
</evidence>
<evidence type="ECO:0000256" key="1">
    <source>
        <dbReference type="ARBA" id="ARBA00022618"/>
    </source>
</evidence>
<reference evidence="7" key="1">
    <citation type="journal article" date="2013" name="Environ. Microbiol.">
        <title>Microbiota from the distal guts of lean and obese adolescents exhibit partial functional redundancy besides clear differences in community structure.</title>
        <authorList>
            <person name="Ferrer M."/>
            <person name="Ruiz A."/>
            <person name="Lanza F."/>
            <person name="Haange S.B."/>
            <person name="Oberbach A."/>
            <person name="Till H."/>
            <person name="Bargiela R."/>
            <person name="Campoy C."/>
            <person name="Segura M.T."/>
            <person name="Richter M."/>
            <person name="von Bergen M."/>
            <person name="Seifert J."/>
            <person name="Suarez A."/>
        </authorList>
    </citation>
    <scope>NUCLEOTIDE SEQUENCE</scope>
</reference>
<dbReference type="NCBIfam" id="TIGR00647">
    <property type="entry name" value="DNA_bind_WhiA"/>
    <property type="match status" value="1"/>
</dbReference>
<dbReference type="Pfam" id="PF10298">
    <property type="entry name" value="WhiA_N"/>
    <property type="match status" value="1"/>
</dbReference>
<dbReference type="HAMAP" id="MF_01420">
    <property type="entry name" value="HTH_type_WhiA"/>
    <property type="match status" value="1"/>
</dbReference>
<dbReference type="Gene3D" id="3.10.28.10">
    <property type="entry name" value="Homing endonucleases"/>
    <property type="match status" value="1"/>
</dbReference>
<evidence type="ECO:0000259" key="5">
    <source>
        <dbReference type="Pfam" id="PF10298"/>
    </source>
</evidence>
<dbReference type="InterPro" id="IPR018478">
    <property type="entry name" value="Sporu_reg_WhiA_N_dom"/>
</dbReference>
<dbReference type="InterPro" id="IPR023054">
    <property type="entry name" value="Sporulation_regulator_WhiA_C"/>
</dbReference>
<evidence type="ECO:0000259" key="6">
    <source>
        <dbReference type="Pfam" id="PF14527"/>
    </source>
</evidence>
<dbReference type="GO" id="GO:0003677">
    <property type="term" value="F:DNA binding"/>
    <property type="evidence" value="ECO:0007669"/>
    <property type="project" value="UniProtKB-KW"/>
</dbReference>
<dbReference type="Pfam" id="PF02650">
    <property type="entry name" value="HTH_WhiA"/>
    <property type="match status" value="1"/>
</dbReference>
<feature type="domain" description="WhiA LAGLIDADG-like" evidence="6">
    <location>
        <begin position="121"/>
        <end position="209"/>
    </location>
</feature>
<organism evidence="7">
    <name type="scientific">human gut metagenome</name>
    <dbReference type="NCBI Taxonomy" id="408170"/>
    <lineage>
        <taxon>unclassified sequences</taxon>
        <taxon>metagenomes</taxon>
        <taxon>organismal metagenomes</taxon>
    </lineage>
</organism>
<evidence type="ECO:0000313" key="7">
    <source>
        <dbReference type="EMBL" id="EKC47561.1"/>
    </source>
</evidence>
<dbReference type="GO" id="GO:0051301">
    <property type="term" value="P:cell division"/>
    <property type="evidence" value="ECO:0007669"/>
    <property type="project" value="UniProtKB-KW"/>
</dbReference>
<gene>
    <name evidence="7" type="ORF">OBE_15631</name>
</gene>
<dbReference type="GO" id="GO:0043937">
    <property type="term" value="P:regulation of sporulation"/>
    <property type="evidence" value="ECO:0007669"/>
    <property type="project" value="InterPro"/>
</dbReference>
<dbReference type="PANTHER" id="PTHR37307:SF1">
    <property type="entry name" value="CELL DIVISION PROTEIN WHIA-RELATED"/>
    <property type="match status" value="1"/>
</dbReference>
<evidence type="ECO:0000259" key="4">
    <source>
        <dbReference type="Pfam" id="PF02650"/>
    </source>
</evidence>
<dbReference type="PANTHER" id="PTHR37307">
    <property type="entry name" value="CELL DIVISION PROTEIN WHIA-RELATED"/>
    <property type="match status" value="1"/>
</dbReference>
<dbReference type="InterPro" id="IPR027434">
    <property type="entry name" value="Homing_endonucl"/>
</dbReference>
<keyword evidence="1" id="KW-0132">Cell division</keyword>
<keyword evidence="3" id="KW-0131">Cell cycle</keyword>
<feature type="domain" description="Sporulation regulator WhiA C-terminal" evidence="4">
    <location>
        <begin position="216"/>
        <end position="303"/>
    </location>
</feature>
<protein>
    <submittedName>
        <fullName evidence="7">Sporulation regulator WhiA</fullName>
    </submittedName>
</protein>
<comment type="caution">
    <text evidence="7">The sequence shown here is derived from an EMBL/GenBank/DDBJ whole genome shotgun (WGS) entry which is preliminary data.</text>
</comment>
<dbReference type="InterPro" id="IPR003802">
    <property type="entry name" value="Sporulation_regulator_WhiA"/>
</dbReference>
<sequence length="308" mass="35902">MSYTTQIKNEISKLYNTKSEMIAELSAFVRNNGNIVDNSIYLTTENEIILNRLVEFITALYDIHPKTDSKDNLNFSKNRLNVLVINEKVDFILQDLGYYDSNNKYLLTPPTYIVGANEEIRAYLRGAFLCQGSINDPKTSQYHMELLIDKPQEAVFIQKLLNIFDLNAKILNRYNGYMIYIKEAEKISDYLKILKANQAVLYFENVRIYHQEKNKANRLNNCEQANIDKVIQTANEQLKHIEIIEENMGTDLLDDKTKEALYYRKKYPEASLKELSEIISLETNKPITKSGLNHRFRKIKELATRFNS</sequence>
<evidence type="ECO:0000256" key="2">
    <source>
        <dbReference type="ARBA" id="ARBA00023125"/>
    </source>
</evidence>
<name>K1SJT8_9ZZZZ</name>
<accession>K1SJT8</accession>
<feature type="domain" description="Sporulation transcription regulator WhiA N-terminal" evidence="5">
    <location>
        <begin position="19"/>
        <end position="97"/>
    </location>
</feature>
<keyword evidence="2" id="KW-0238">DNA-binding</keyword>
<dbReference type="SUPFAM" id="SSF55608">
    <property type="entry name" value="Homing endonucleases"/>
    <property type="match status" value="1"/>
</dbReference>
<proteinExistence type="inferred from homology"/>
<dbReference type="AlphaFoldDB" id="K1SJT8"/>
<dbReference type="Pfam" id="PF14527">
    <property type="entry name" value="LAGLIDADG_WhiA"/>
    <property type="match status" value="1"/>
</dbReference>